<keyword evidence="1" id="KW-0472">Membrane</keyword>
<evidence type="ECO:0000256" key="1">
    <source>
        <dbReference type="SAM" id="Phobius"/>
    </source>
</evidence>
<evidence type="ECO:0000313" key="3">
    <source>
        <dbReference type="Proteomes" id="UP001610334"/>
    </source>
</evidence>
<feature type="transmembrane region" description="Helical" evidence="1">
    <location>
        <begin position="248"/>
        <end position="271"/>
    </location>
</feature>
<comment type="caution">
    <text evidence="2">The sequence shown here is derived from an EMBL/GenBank/DDBJ whole genome shotgun (WGS) entry which is preliminary data.</text>
</comment>
<dbReference type="Proteomes" id="UP001610334">
    <property type="component" value="Unassembled WGS sequence"/>
</dbReference>
<evidence type="ECO:0000313" key="2">
    <source>
        <dbReference type="EMBL" id="KAL2810796.1"/>
    </source>
</evidence>
<gene>
    <name evidence="2" type="ORF">BJX63DRAFT_433892</name>
</gene>
<reference evidence="2 3" key="1">
    <citation type="submission" date="2024-07" db="EMBL/GenBank/DDBJ databases">
        <title>Section-level genome sequencing and comparative genomics of Aspergillus sections Usti and Cavernicolus.</title>
        <authorList>
            <consortium name="Lawrence Berkeley National Laboratory"/>
            <person name="Nybo J.L."/>
            <person name="Vesth T.C."/>
            <person name="Theobald S."/>
            <person name="Frisvad J.C."/>
            <person name="Larsen T.O."/>
            <person name="Kjaerboelling I."/>
            <person name="Rothschild-Mancinelli K."/>
            <person name="Lyhne E.K."/>
            <person name="Kogle M.E."/>
            <person name="Barry K."/>
            <person name="Clum A."/>
            <person name="Na H."/>
            <person name="Ledsgaard L."/>
            <person name="Lin J."/>
            <person name="Lipzen A."/>
            <person name="Kuo A."/>
            <person name="Riley R."/>
            <person name="Mondo S."/>
            <person name="Labutti K."/>
            <person name="Haridas S."/>
            <person name="Pangalinan J."/>
            <person name="Salamov A.A."/>
            <person name="Simmons B.A."/>
            <person name="Magnuson J.K."/>
            <person name="Chen J."/>
            <person name="Drula E."/>
            <person name="Henrissat B."/>
            <person name="Wiebenga A."/>
            <person name="Lubbers R.J."/>
            <person name="Gomes A.C."/>
            <person name="Makela M.R."/>
            <person name="Stajich J."/>
            <person name="Grigoriev I.V."/>
            <person name="Mortensen U.H."/>
            <person name="De Vries R.P."/>
            <person name="Baker S.E."/>
            <person name="Andersen M.R."/>
        </authorList>
    </citation>
    <scope>NUCLEOTIDE SEQUENCE [LARGE SCALE GENOMIC DNA]</scope>
    <source>
        <strain evidence="2 3">CBS 588.65</strain>
    </source>
</reference>
<name>A0ABR4H5Q6_9EURO</name>
<sequence length="351" mass="36803">MPIQSSLSQFTFINHGPLTTTFTAPRSCPSQERFVQIAARSSPQLGEWLADCSLTYGDCLPSGTVTPAATDTDSPLAAFELPYFSPGLHCPSGWETVGAAWQTAGGISTDGVYASLAAHTIYRWPVDILPSLLSSGETAVLCCPSSMTGARNGICYSTLPNYELTTGCQRYIPPEDYALVTMSYEFGNQLISGEMISITDTIPSATETTTFAATETESLVGVSVMAMVTLIHTNGVLPGGGLSTGASAGIGVGVGLLVIGIIAAGVAFFWIRRKRKRMATVGAGVVSSNVAGPAPDNGVELDAQKTRAELDYSGPQGELYGTQADYQTRPELGGLGSRMELSAVRRFELAG</sequence>
<dbReference type="EMBL" id="JBFXLT010000066">
    <property type="protein sequence ID" value="KAL2810796.1"/>
    <property type="molecule type" value="Genomic_DNA"/>
</dbReference>
<proteinExistence type="predicted"/>
<keyword evidence="1" id="KW-0812">Transmembrane</keyword>
<protein>
    <submittedName>
        <fullName evidence="2">Uncharacterized protein</fullName>
    </submittedName>
</protein>
<keyword evidence="1" id="KW-1133">Transmembrane helix</keyword>
<keyword evidence="3" id="KW-1185">Reference proteome</keyword>
<accession>A0ABR4H5Q6</accession>
<organism evidence="2 3">
    <name type="scientific">Aspergillus granulosus</name>
    <dbReference type="NCBI Taxonomy" id="176169"/>
    <lineage>
        <taxon>Eukaryota</taxon>
        <taxon>Fungi</taxon>
        <taxon>Dikarya</taxon>
        <taxon>Ascomycota</taxon>
        <taxon>Pezizomycotina</taxon>
        <taxon>Eurotiomycetes</taxon>
        <taxon>Eurotiomycetidae</taxon>
        <taxon>Eurotiales</taxon>
        <taxon>Aspergillaceae</taxon>
        <taxon>Aspergillus</taxon>
        <taxon>Aspergillus subgen. Nidulantes</taxon>
    </lineage>
</organism>
<dbReference type="CDD" id="cd12087">
    <property type="entry name" value="TM_EGFR-like"/>
    <property type="match status" value="1"/>
</dbReference>